<dbReference type="EMBL" id="JAJTTC010000002">
    <property type="protein sequence ID" value="MCF0062692.1"/>
    <property type="molecule type" value="Genomic_DNA"/>
</dbReference>
<dbReference type="PROSITE" id="PS51257">
    <property type="entry name" value="PROKAR_LIPOPROTEIN"/>
    <property type="match status" value="1"/>
</dbReference>
<dbReference type="RefSeq" id="WP_234655781.1">
    <property type="nucleotide sequence ID" value="NZ_CP094997.1"/>
</dbReference>
<organism evidence="1 2">
    <name type="scientific">Dyadobacter chenwenxiniae</name>
    <dbReference type="NCBI Taxonomy" id="2906456"/>
    <lineage>
        <taxon>Bacteria</taxon>
        <taxon>Pseudomonadati</taxon>
        <taxon>Bacteroidota</taxon>
        <taxon>Cytophagia</taxon>
        <taxon>Cytophagales</taxon>
        <taxon>Spirosomataceae</taxon>
        <taxon>Dyadobacter</taxon>
    </lineage>
</organism>
<evidence type="ECO:0000313" key="1">
    <source>
        <dbReference type="EMBL" id="MCF0062692.1"/>
    </source>
</evidence>
<dbReference type="AlphaFoldDB" id="A0A9X1PJQ3"/>
<proteinExistence type="predicted"/>
<reference evidence="1" key="1">
    <citation type="submission" date="2021-12" db="EMBL/GenBank/DDBJ databases">
        <title>Novel species in genus Dyadobacter.</title>
        <authorList>
            <person name="Ma C."/>
        </authorList>
    </citation>
    <scope>NUCLEOTIDE SEQUENCE</scope>
    <source>
        <strain evidence="1">LJ419</strain>
    </source>
</reference>
<name>A0A9X1PJQ3_9BACT</name>
<protein>
    <recommendedName>
        <fullName evidence="3">Lipoprotein</fullName>
    </recommendedName>
</protein>
<accession>A0A9X1PJQ3</accession>
<evidence type="ECO:0000313" key="2">
    <source>
        <dbReference type="Proteomes" id="UP001139000"/>
    </source>
</evidence>
<gene>
    <name evidence="1" type="ORF">LXM26_14385</name>
</gene>
<keyword evidence="2" id="KW-1185">Reference proteome</keyword>
<sequence length="211" mass="24014">MRTLLLLFPILLSAVLGCKKEDPVLDPEIIEAQKIAALQNQFHGKYGIVSSVSNEAVDVNMDGVTSTNLFQEIDILPSEKNYHFDVEVRIYGTNPLSAGPAYIFSQSWPEQYIRIENEVWTGGPGLNYDPSLRMDFLRQGTSRQFYFSEDLKLLNVLPSDKENPYRWVKPESVAVDPAGRLVIVNKRYLYTKNGVKQVSITSVYERFTKET</sequence>
<dbReference type="Proteomes" id="UP001139000">
    <property type="component" value="Unassembled WGS sequence"/>
</dbReference>
<evidence type="ECO:0008006" key="3">
    <source>
        <dbReference type="Google" id="ProtNLM"/>
    </source>
</evidence>
<comment type="caution">
    <text evidence="1">The sequence shown here is derived from an EMBL/GenBank/DDBJ whole genome shotgun (WGS) entry which is preliminary data.</text>
</comment>